<organism evidence="2 3">
    <name type="scientific">Oryza meyeriana var. granulata</name>
    <dbReference type="NCBI Taxonomy" id="110450"/>
    <lineage>
        <taxon>Eukaryota</taxon>
        <taxon>Viridiplantae</taxon>
        <taxon>Streptophyta</taxon>
        <taxon>Embryophyta</taxon>
        <taxon>Tracheophyta</taxon>
        <taxon>Spermatophyta</taxon>
        <taxon>Magnoliopsida</taxon>
        <taxon>Liliopsida</taxon>
        <taxon>Poales</taxon>
        <taxon>Poaceae</taxon>
        <taxon>BOP clade</taxon>
        <taxon>Oryzoideae</taxon>
        <taxon>Oryzeae</taxon>
        <taxon>Oryzinae</taxon>
        <taxon>Oryza</taxon>
        <taxon>Oryza meyeriana</taxon>
    </lineage>
</organism>
<dbReference type="OrthoDB" id="695726at2759"/>
<gene>
    <name evidence="2" type="ORF">E2562_012179</name>
</gene>
<protein>
    <submittedName>
        <fullName evidence="2">Uncharacterized protein</fullName>
    </submittedName>
</protein>
<accession>A0A6G1F7F7</accession>
<name>A0A6G1F7F7_9ORYZ</name>
<evidence type="ECO:0000313" key="3">
    <source>
        <dbReference type="Proteomes" id="UP000479710"/>
    </source>
</evidence>
<evidence type="ECO:0000256" key="1">
    <source>
        <dbReference type="SAM" id="MobiDB-lite"/>
    </source>
</evidence>
<dbReference type="EMBL" id="SPHZ02000001">
    <property type="protein sequence ID" value="KAF0932856.1"/>
    <property type="molecule type" value="Genomic_DNA"/>
</dbReference>
<evidence type="ECO:0000313" key="2">
    <source>
        <dbReference type="EMBL" id="KAF0932856.1"/>
    </source>
</evidence>
<comment type="caution">
    <text evidence="2">The sequence shown here is derived from an EMBL/GenBank/DDBJ whole genome shotgun (WGS) entry which is preliminary data.</text>
</comment>
<sequence>MIERPYRNYPDLSEEKLAERSASYRQLHALRKFIDDKMMYYEQALIDQCPSLVLLRNNGVERASGKATPRGDPLGNPLSK</sequence>
<dbReference type="Proteomes" id="UP000479710">
    <property type="component" value="Unassembled WGS sequence"/>
</dbReference>
<feature type="region of interest" description="Disordered" evidence="1">
    <location>
        <begin position="61"/>
        <end position="80"/>
    </location>
</feature>
<dbReference type="AlphaFoldDB" id="A0A6G1F7F7"/>
<keyword evidence="3" id="KW-1185">Reference proteome</keyword>
<proteinExistence type="predicted"/>
<reference evidence="2 3" key="1">
    <citation type="submission" date="2019-11" db="EMBL/GenBank/DDBJ databases">
        <title>Whole genome sequence of Oryza granulata.</title>
        <authorList>
            <person name="Li W."/>
        </authorList>
    </citation>
    <scope>NUCLEOTIDE SEQUENCE [LARGE SCALE GENOMIC DNA]</scope>
    <source>
        <strain evidence="3">cv. Menghai</strain>
        <tissue evidence="2">Leaf</tissue>
    </source>
</reference>